<reference evidence="1 3" key="1">
    <citation type="submission" date="2021-03" db="EMBL/GenBank/DDBJ databases">
        <title>Sequencing the genomes of 1000 actinobacteria strains.</title>
        <authorList>
            <person name="Klenk H.-P."/>
        </authorList>
    </citation>
    <scope>NUCLEOTIDE SEQUENCE [LARGE SCALE GENOMIC DNA]</scope>
    <source>
        <strain evidence="1 3">DSM 24221</strain>
    </source>
</reference>
<dbReference type="InterPro" id="IPR033788">
    <property type="entry name" value="VbhA-like"/>
</dbReference>
<evidence type="ECO:0008006" key="4">
    <source>
        <dbReference type="Google" id="ProtNLM"/>
    </source>
</evidence>
<sequence>MAGCDVVALWPDLFVDLDEDRQDLFRQTFASQYLSGWEPNRADVVDLLELKSGAITRDEYTQRIRSRA</sequence>
<dbReference type="Proteomes" id="UP001519362">
    <property type="component" value="Unassembled WGS sequence"/>
</dbReference>
<dbReference type="EMBL" id="JAGIOL010000002">
    <property type="protein sequence ID" value="MBP2437886.1"/>
    <property type="molecule type" value="Genomic_DNA"/>
</dbReference>
<keyword evidence="3" id="KW-1185">Reference proteome</keyword>
<comment type="caution">
    <text evidence="1">The sequence shown here is derived from an EMBL/GenBank/DDBJ whole genome shotgun (WGS) entry which is preliminary data.</text>
</comment>
<evidence type="ECO:0000313" key="2">
    <source>
        <dbReference type="EMBL" id="MBP2437886.1"/>
    </source>
</evidence>
<evidence type="ECO:0000313" key="1">
    <source>
        <dbReference type="EMBL" id="MBP2436934.1"/>
    </source>
</evidence>
<dbReference type="Gene3D" id="1.10.8.1050">
    <property type="entry name" value="Antitoxin VbhA-like"/>
    <property type="match status" value="1"/>
</dbReference>
<accession>A0ABS4ZI26</accession>
<name>A0ABS4ZI26_9MICO</name>
<gene>
    <name evidence="1" type="ORF">JOF34_001520</name>
    <name evidence="2" type="ORF">JOF34_002530</name>
</gene>
<dbReference type="InterPro" id="IPR043038">
    <property type="entry name" value="VbhA_sf"/>
</dbReference>
<dbReference type="CDD" id="cd11586">
    <property type="entry name" value="VbhA_like"/>
    <property type="match status" value="1"/>
</dbReference>
<organism evidence="1 3">
    <name type="scientific">Microbacterium amylolyticum</name>
    <dbReference type="NCBI Taxonomy" id="936337"/>
    <lineage>
        <taxon>Bacteria</taxon>
        <taxon>Bacillati</taxon>
        <taxon>Actinomycetota</taxon>
        <taxon>Actinomycetes</taxon>
        <taxon>Micrococcales</taxon>
        <taxon>Microbacteriaceae</taxon>
        <taxon>Microbacterium</taxon>
    </lineage>
</organism>
<dbReference type="EMBL" id="JAGIOL010000001">
    <property type="protein sequence ID" value="MBP2436934.1"/>
    <property type="molecule type" value="Genomic_DNA"/>
</dbReference>
<dbReference type="RefSeq" id="WP_165135165.1">
    <property type="nucleotide sequence ID" value="NZ_CP049253.1"/>
</dbReference>
<protein>
    <recommendedName>
        <fullName evidence="4">Antitoxin VbhA domain-containing protein</fullName>
    </recommendedName>
</protein>
<proteinExistence type="predicted"/>
<evidence type="ECO:0000313" key="3">
    <source>
        <dbReference type="Proteomes" id="UP001519362"/>
    </source>
</evidence>